<organism evidence="1 2">
    <name type="scientific">Ciceribacter sichuanensis</name>
    <dbReference type="NCBI Taxonomy" id="2949647"/>
    <lineage>
        <taxon>Bacteria</taxon>
        <taxon>Pseudomonadati</taxon>
        <taxon>Pseudomonadota</taxon>
        <taxon>Alphaproteobacteria</taxon>
        <taxon>Hyphomicrobiales</taxon>
        <taxon>Rhizobiaceae</taxon>
        <taxon>Ciceribacter</taxon>
    </lineage>
</organism>
<dbReference type="InterPro" id="IPR038696">
    <property type="entry name" value="IalB_sf"/>
</dbReference>
<dbReference type="Pfam" id="PF06776">
    <property type="entry name" value="IalB"/>
    <property type="match status" value="1"/>
</dbReference>
<proteinExistence type="predicted"/>
<accession>A0AAJ1C0Z6</accession>
<dbReference type="InterPro" id="IPR010642">
    <property type="entry name" value="Invasion_prot_B"/>
</dbReference>
<sequence length="195" mass="20979">MIRNAIRTPQPLSLVMVFLCLTGGPPAAGQDLLSHGYRLKPSEVAVPSDVPVGEYRRIIRPFENWTLICDENLKSRQMVCNISQIIEDTSGNLVFSWSLAATEGGKPFMIMRVPPSVGSAGKITLAFREKRTAVDVVLEGCSEAVCVGMVPVGPILREQIAKQATPTVTYTMKDGQKITVAAPLAGLATALKAIK</sequence>
<dbReference type="RefSeq" id="WP_250913793.1">
    <property type="nucleotide sequence ID" value="NZ_JAMXLX010000012.1"/>
</dbReference>
<dbReference type="Gene3D" id="2.60.40.1880">
    <property type="entry name" value="Invasion associated locus B (IalB) protein"/>
    <property type="match status" value="1"/>
</dbReference>
<comment type="caution">
    <text evidence="1">The sequence shown here is derived from an EMBL/GenBank/DDBJ whole genome shotgun (WGS) entry which is preliminary data.</text>
</comment>
<name>A0AAJ1C0Z6_9HYPH</name>
<protein>
    <submittedName>
        <fullName evidence="1">Invasion associated locus B family protein</fullName>
    </submittedName>
</protein>
<reference evidence="1" key="1">
    <citation type="submission" date="2022-06" db="EMBL/GenBank/DDBJ databases">
        <authorList>
            <person name="Sun Q."/>
        </authorList>
    </citation>
    <scope>NUCLEOTIDE SEQUENCE</scope>
    <source>
        <strain evidence="1">S101</strain>
    </source>
</reference>
<dbReference type="Proteomes" id="UP001155380">
    <property type="component" value="Unassembled WGS sequence"/>
</dbReference>
<dbReference type="EMBL" id="JAMXLX010000012">
    <property type="protein sequence ID" value="MCO5959817.1"/>
    <property type="molecule type" value="Genomic_DNA"/>
</dbReference>
<evidence type="ECO:0000313" key="2">
    <source>
        <dbReference type="Proteomes" id="UP001155380"/>
    </source>
</evidence>
<gene>
    <name evidence="1" type="ORF">NBH21_23875</name>
</gene>
<evidence type="ECO:0000313" key="1">
    <source>
        <dbReference type="EMBL" id="MCO5959817.1"/>
    </source>
</evidence>
<dbReference type="AlphaFoldDB" id="A0AAJ1C0Z6"/>